<dbReference type="Proteomes" id="UP000317422">
    <property type="component" value="Unassembled WGS sequence"/>
</dbReference>
<evidence type="ECO:0000256" key="3">
    <source>
        <dbReference type="ARBA" id="ARBA00023125"/>
    </source>
</evidence>
<dbReference type="RefSeq" id="WP_141923696.1">
    <property type="nucleotide sequence ID" value="NZ_VFQC01000001.1"/>
</dbReference>
<dbReference type="Gene3D" id="1.10.357.10">
    <property type="entry name" value="Tetracycline Repressor, domain 2"/>
    <property type="match status" value="1"/>
</dbReference>
<accession>A0A543NK14</accession>
<dbReference type="EMBL" id="VFQC01000001">
    <property type="protein sequence ID" value="TQN32157.1"/>
    <property type="molecule type" value="Genomic_DNA"/>
</dbReference>
<evidence type="ECO:0000313" key="8">
    <source>
        <dbReference type="Proteomes" id="UP000317422"/>
    </source>
</evidence>
<dbReference type="InterPro" id="IPR003012">
    <property type="entry name" value="Tet_transcr_reg_TetR"/>
</dbReference>
<keyword evidence="2" id="KW-0805">Transcription regulation</keyword>
<dbReference type="InterPro" id="IPR036271">
    <property type="entry name" value="Tet_transcr_reg_TetR-rel_C_sf"/>
</dbReference>
<evidence type="ECO:0000259" key="6">
    <source>
        <dbReference type="PROSITE" id="PS50977"/>
    </source>
</evidence>
<comment type="caution">
    <text evidence="7">The sequence shown here is derived from an EMBL/GenBank/DDBJ whole genome shotgun (WGS) entry which is preliminary data.</text>
</comment>
<keyword evidence="3 5" id="KW-0238">DNA-binding</keyword>
<feature type="DNA-binding region" description="H-T-H motif" evidence="5">
    <location>
        <begin position="31"/>
        <end position="50"/>
    </location>
</feature>
<keyword evidence="1" id="KW-0678">Repressor</keyword>
<dbReference type="GO" id="GO:0045892">
    <property type="term" value="P:negative regulation of DNA-templated transcription"/>
    <property type="evidence" value="ECO:0007669"/>
    <property type="project" value="InterPro"/>
</dbReference>
<dbReference type="InterPro" id="IPR009057">
    <property type="entry name" value="Homeodomain-like_sf"/>
</dbReference>
<evidence type="ECO:0000313" key="7">
    <source>
        <dbReference type="EMBL" id="TQN32157.1"/>
    </source>
</evidence>
<dbReference type="InterPro" id="IPR001647">
    <property type="entry name" value="HTH_TetR"/>
</dbReference>
<evidence type="ECO:0000256" key="4">
    <source>
        <dbReference type="ARBA" id="ARBA00023163"/>
    </source>
</evidence>
<dbReference type="GO" id="GO:0046677">
    <property type="term" value="P:response to antibiotic"/>
    <property type="evidence" value="ECO:0007669"/>
    <property type="project" value="InterPro"/>
</dbReference>
<evidence type="ECO:0000256" key="1">
    <source>
        <dbReference type="ARBA" id="ARBA00022491"/>
    </source>
</evidence>
<dbReference type="OrthoDB" id="3291296at2"/>
<evidence type="ECO:0000256" key="2">
    <source>
        <dbReference type="ARBA" id="ARBA00023015"/>
    </source>
</evidence>
<dbReference type="AlphaFoldDB" id="A0A543NK14"/>
<dbReference type="Pfam" id="PF02909">
    <property type="entry name" value="TetR_C_1"/>
    <property type="match status" value="1"/>
</dbReference>
<evidence type="ECO:0000256" key="5">
    <source>
        <dbReference type="PROSITE-ProRule" id="PRU00335"/>
    </source>
</evidence>
<dbReference type="Pfam" id="PF00440">
    <property type="entry name" value="TetR_N"/>
    <property type="match status" value="1"/>
</dbReference>
<dbReference type="PANTHER" id="PTHR30055:SF151">
    <property type="entry name" value="TRANSCRIPTIONAL REGULATORY PROTEIN"/>
    <property type="match status" value="1"/>
</dbReference>
<dbReference type="PROSITE" id="PS50977">
    <property type="entry name" value="HTH_TETR_2"/>
    <property type="match status" value="1"/>
</dbReference>
<reference evidence="7 8" key="1">
    <citation type="submission" date="2019-06" db="EMBL/GenBank/DDBJ databases">
        <title>Sequencing the genomes of 1000 actinobacteria strains.</title>
        <authorList>
            <person name="Klenk H.-P."/>
        </authorList>
    </citation>
    <scope>NUCLEOTIDE SEQUENCE [LARGE SCALE GENOMIC DNA]</scope>
    <source>
        <strain evidence="7 8">DSM 45015</strain>
    </source>
</reference>
<feature type="domain" description="HTH tetR-type" evidence="6">
    <location>
        <begin position="8"/>
        <end position="68"/>
    </location>
</feature>
<organism evidence="7 8">
    <name type="scientific">Haloactinospora alba</name>
    <dbReference type="NCBI Taxonomy" id="405555"/>
    <lineage>
        <taxon>Bacteria</taxon>
        <taxon>Bacillati</taxon>
        <taxon>Actinomycetota</taxon>
        <taxon>Actinomycetes</taxon>
        <taxon>Streptosporangiales</taxon>
        <taxon>Nocardiopsidaceae</taxon>
        <taxon>Haloactinospora</taxon>
    </lineage>
</organism>
<name>A0A543NK14_9ACTN</name>
<keyword evidence="4" id="KW-0804">Transcription</keyword>
<gene>
    <name evidence="7" type="ORF">FHX37_2092</name>
</gene>
<sequence>MARPKAPILNAQRIRATALALVDRVGLEGFSMRKLAHELDVQAASLYSHYRTKEDLLADIADEIMSGVDVSGFDTGDWRHGLTVWARSYRSALAAHPNLVPFIAAGPGRRTEALRRADAVHGGLIAAGWPARHATMIGASTKYLVVGAATNSFARGFDDDVRVYRDRYPNLSQAHRLSEHAAAIDHESFELALSAFLDGLTQLYASLVPGGHAQPPGSPEEGE</sequence>
<protein>
    <submittedName>
        <fullName evidence="7">TetR family transcriptional regulator</fullName>
    </submittedName>
</protein>
<keyword evidence="8" id="KW-1185">Reference proteome</keyword>
<dbReference type="InterPro" id="IPR050109">
    <property type="entry name" value="HTH-type_TetR-like_transc_reg"/>
</dbReference>
<dbReference type="GO" id="GO:0003700">
    <property type="term" value="F:DNA-binding transcription factor activity"/>
    <property type="evidence" value="ECO:0007669"/>
    <property type="project" value="TreeGrafter"/>
</dbReference>
<dbReference type="SUPFAM" id="SSF46689">
    <property type="entry name" value="Homeodomain-like"/>
    <property type="match status" value="1"/>
</dbReference>
<proteinExistence type="predicted"/>
<dbReference type="PANTHER" id="PTHR30055">
    <property type="entry name" value="HTH-TYPE TRANSCRIPTIONAL REGULATOR RUTR"/>
    <property type="match status" value="1"/>
</dbReference>
<dbReference type="InterPro" id="IPR004111">
    <property type="entry name" value="Repressor_TetR_C"/>
</dbReference>
<dbReference type="GO" id="GO:0000976">
    <property type="term" value="F:transcription cis-regulatory region binding"/>
    <property type="evidence" value="ECO:0007669"/>
    <property type="project" value="TreeGrafter"/>
</dbReference>
<dbReference type="SUPFAM" id="SSF48498">
    <property type="entry name" value="Tetracyclin repressor-like, C-terminal domain"/>
    <property type="match status" value="1"/>
</dbReference>
<dbReference type="PRINTS" id="PR00400">
    <property type="entry name" value="TETREPRESSOR"/>
</dbReference>